<evidence type="ECO:0000313" key="3">
    <source>
        <dbReference type="Proteomes" id="UP000289691"/>
    </source>
</evidence>
<dbReference type="InterPro" id="IPR002347">
    <property type="entry name" value="SDR_fam"/>
</dbReference>
<dbReference type="Gene3D" id="3.40.50.720">
    <property type="entry name" value="NAD(P)-binding Rossmann-like Domain"/>
    <property type="match status" value="1"/>
</dbReference>
<reference evidence="2 3" key="1">
    <citation type="submission" date="2019-01" db="EMBL/GenBank/DDBJ databases">
        <title>Halorientalis sp. F13-25 a new haloarchaeum isolated from hypersaline water.</title>
        <authorList>
            <person name="Ana D.-V."/>
            <person name="Cristina S.-P."/>
            <person name="Antonio V."/>
        </authorList>
    </citation>
    <scope>NUCLEOTIDE SEQUENCE [LARGE SCALE GENOMIC DNA]</scope>
    <source>
        <strain evidence="2 3">F13-25</strain>
    </source>
</reference>
<organism evidence="2 3">
    <name type="scientific">Halorientalis pallida</name>
    <dbReference type="NCBI Taxonomy" id="2479928"/>
    <lineage>
        <taxon>Archaea</taxon>
        <taxon>Methanobacteriati</taxon>
        <taxon>Methanobacteriota</taxon>
        <taxon>Stenosarchaea group</taxon>
        <taxon>Halobacteria</taxon>
        <taxon>Halobacteriales</taxon>
        <taxon>Haloarculaceae</taxon>
        <taxon>Halorientalis</taxon>
    </lineage>
</organism>
<accession>A0A498KRI1</accession>
<dbReference type="InterPro" id="IPR036291">
    <property type="entry name" value="NAD(P)-bd_dom_sf"/>
</dbReference>
<gene>
    <name evidence="2" type="ORF">EAF64_17615</name>
</gene>
<evidence type="ECO:0000313" key="2">
    <source>
        <dbReference type="EMBL" id="RXK46963.1"/>
    </source>
</evidence>
<comment type="similarity">
    <text evidence="1">Belongs to the short-chain dehydrogenases/reductases (SDR) family.</text>
</comment>
<dbReference type="FunFam" id="3.40.50.720:FF:000084">
    <property type="entry name" value="Short-chain dehydrogenase reductase"/>
    <property type="match status" value="1"/>
</dbReference>
<dbReference type="PANTHER" id="PTHR42760">
    <property type="entry name" value="SHORT-CHAIN DEHYDROGENASES/REDUCTASES FAMILY MEMBER"/>
    <property type="match status" value="1"/>
</dbReference>
<dbReference type="RefSeq" id="WP_129070296.1">
    <property type="nucleotide sequence ID" value="NZ_RDFA01000007.1"/>
</dbReference>
<dbReference type="PANTHER" id="PTHR42760:SF40">
    <property type="entry name" value="3-OXOACYL-[ACYL-CARRIER-PROTEIN] REDUCTASE, CHLOROPLASTIC"/>
    <property type="match status" value="1"/>
</dbReference>
<dbReference type="PRINTS" id="PR00081">
    <property type="entry name" value="GDHRDH"/>
</dbReference>
<dbReference type="Pfam" id="PF13561">
    <property type="entry name" value="adh_short_C2"/>
    <property type="match status" value="1"/>
</dbReference>
<protein>
    <submittedName>
        <fullName evidence="2">SDR family oxidoreductase</fullName>
    </submittedName>
</protein>
<dbReference type="Proteomes" id="UP000289691">
    <property type="component" value="Unassembled WGS sequence"/>
</dbReference>
<dbReference type="EMBL" id="RDFA01000007">
    <property type="protein sequence ID" value="RXK46963.1"/>
    <property type="molecule type" value="Genomic_DNA"/>
</dbReference>
<dbReference type="PRINTS" id="PR00080">
    <property type="entry name" value="SDRFAMILY"/>
</dbReference>
<dbReference type="GO" id="GO:0030497">
    <property type="term" value="P:fatty acid elongation"/>
    <property type="evidence" value="ECO:0007669"/>
    <property type="project" value="TreeGrafter"/>
</dbReference>
<keyword evidence="3" id="KW-1185">Reference proteome</keyword>
<proteinExistence type="inferred from homology"/>
<comment type="caution">
    <text evidence="2">The sequence shown here is derived from an EMBL/GenBank/DDBJ whole genome shotgun (WGS) entry which is preliminary data.</text>
</comment>
<dbReference type="OrthoDB" id="7442at2157"/>
<dbReference type="AlphaFoldDB" id="A0A498KRI1"/>
<dbReference type="GO" id="GO:0016616">
    <property type="term" value="F:oxidoreductase activity, acting on the CH-OH group of donors, NAD or NADP as acceptor"/>
    <property type="evidence" value="ECO:0007669"/>
    <property type="project" value="TreeGrafter"/>
</dbReference>
<evidence type="ECO:0000256" key="1">
    <source>
        <dbReference type="ARBA" id="ARBA00006484"/>
    </source>
</evidence>
<dbReference type="SUPFAM" id="SSF51735">
    <property type="entry name" value="NAD(P)-binding Rossmann-fold domains"/>
    <property type="match status" value="1"/>
</dbReference>
<name>A0A498KRI1_9EURY</name>
<sequence length="270" mass="30030">MSETIWELFDMEGRVAIVTGGYGQLGSQMSDALAEAGAHVVVAARTYERCAEKARELSEKHNEAMAVEVDVTDEDDVQEMVDDVVERFGTIDVLVNNAYDAYGYGTDFEDLTLEDWERTFEGVVTQSFLCTQAALPAIRDGDHGTIINIGSHYGVVAPDHRIYGETDMNNPPTYGAAKAGLIQFTRWLASYLADEGIRVNSISPGGFYREEMEESEEIREVFLPEYRHRTPLDRMGDETDMKGLIAYLASDAGKWMTGQNIVLAGGWTVW</sequence>